<dbReference type="EMBL" id="PDND01000073">
    <property type="protein sequence ID" value="PGH33046.1"/>
    <property type="molecule type" value="Genomic_DNA"/>
</dbReference>
<accession>A0A2B7ZGD3</accession>
<evidence type="ECO:0000313" key="1">
    <source>
        <dbReference type="EMBL" id="PGH33046.1"/>
    </source>
</evidence>
<dbReference type="Proteomes" id="UP000226031">
    <property type="component" value="Unassembled WGS sequence"/>
</dbReference>
<proteinExistence type="predicted"/>
<protein>
    <submittedName>
        <fullName evidence="1">Uncharacterized protein</fullName>
    </submittedName>
</protein>
<name>A0A2B7ZGD3_9EURO</name>
<comment type="caution">
    <text evidence="1">The sequence shown here is derived from an EMBL/GenBank/DDBJ whole genome shotgun (WGS) entry which is preliminary data.</text>
</comment>
<gene>
    <name evidence="1" type="ORF">GX50_04120</name>
</gene>
<organism evidence="1 2">
    <name type="scientific">[Emmonsia] crescens</name>
    <dbReference type="NCBI Taxonomy" id="73230"/>
    <lineage>
        <taxon>Eukaryota</taxon>
        <taxon>Fungi</taxon>
        <taxon>Dikarya</taxon>
        <taxon>Ascomycota</taxon>
        <taxon>Pezizomycotina</taxon>
        <taxon>Eurotiomycetes</taxon>
        <taxon>Eurotiomycetidae</taxon>
        <taxon>Onygenales</taxon>
        <taxon>Ajellomycetaceae</taxon>
        <taxon>Emergomyces</taxon>
    </lineage>
</organism>
<reference evidence="1 2" key="1">
    <citation type="submission" date="2017-10" db="EMBL/GenBank/DDBJ databases">
        <title>Comparative genomics in systemic dimorphic fungi from Ajellomycetaceae.</title>
        <authorList>
            <person name="Munoz J.F."/>
            <person name="Mcewen J.G."/>
            <person name="Clay O.K."/>
            <person name="Cuomo C.A."/>
        </authorList>
    </citation>
    <scope>NUCLEOTIDE SEQUENCE [LARGE SCALE GENOMIC DNA]</scope>
    <source>
        <strain evidence="1 2">UAMH4076</strain>
    </source>
</reference>
<evidence type="ECO:0000313" key="2">
    <source>
        <dbReference type="Proteomes" id="UP000226031"/>
    </source>
</evidence>
<dbReference type="AlphaFoldDB" id="A0A2B7ZGD3"/>
<sequence>MNTEIPTGANKALQTVPHRSLTAALVVTRGEVSILPRFTPTPPPFCDANSTSCRELLANVQTQDFQHHSISNDLGSLPPQWPFSQCLPRRAVDQPTSQTTLVTAEVTARVIVICFSYPRRQ</sequence>
<keyword evidence="2" id="KW-1185">Reference proteome</keyword>